<keyword evidence="3" id="KW-1185">Reference proteome</keyword>
<dbReference type="Gene3D" id="3.40.50.12090">
    <property type="match status" value="2"/>
</dbReference>
<accession>A0A162T633</accession>
<comment type="caution">
    <text evidence="2">The sequence shown here is derived from an EMBL/GenBank/DDBJ whole genome shotgun (WGS) entry which is preliminary data.</text>
</comment>
<dbReference type="InterPro" id="IPR051922">
    <property type="entry name" value="Bact_Sporulation_Assoc"/>
</dbReference>
<protein>
    <submittedName>
        <fullName evidence="2">N-acetylmuramoyl-L-alanine amidase LytC</fullName>
        <ecNumber evidence="2">3.5.1.28</ecNumber>
    </submittedName>
</protein>
<proteinExistence type="predicted"/>
<dbReference type="EC" id="3.5.1.28" evidence="2"/>
<dbReference type="PANTHER" id="PTHR30032:SF8">
    <property type="entry name" value="GERMINATION-SPECIFIC N-ACETYLMURAMOYL-L-ALANINE AMIDASE"/>
    <property type="match status" value="1"/>
</dbReference>
<keyword evidence="2" id="KW-0378">Hydrolase</keyword>
<dbReference type="Proteomes" id="UP000076603">
    <property type="component" value="Unassembled WGS sequence"/>
</dbReference>
<dbReference type="GO" id="GO:0008745">
    <property type="term" value="F:N-acetylmuramoyl-L-alanine amidase activity"/>
    <property type="evidence" value="ECO:0007669"/>
    <property type="project" value="UniProtKB-EC"/>
</dbReference>
<gene>
    <name evidence="2" type="primary">lytC_9</name>
    <name evidence="2" type="ORF">CLMAG_20900</name>
</gene>
<dbReference type="InterPro" id="IPR007253">
    <property type="entry name" value="Cell_wall-bd_2"/>
</dbReference>
<name>A0A162T633_9CLOT</name>
<dbReference type="PANTHER" id="PTHR30032">
    <property type="entry name" value="N-ACETYLMURAMOYL-L-ALANINE AMIDASE-RELATED"/>
    <property type="match status" value="1"/>
</dbReference>
<sequence>MKFKFQTLRNGVVIIKCKINNERTKKQQSFLALLLTVIMLFSSLLLNTQPVRANTNAPTIVSVSTDHIGKKITLAFDRAMADPSGTEDQFTVSVNAGKITYTYPVIDVAMSSDKKQIILNLSVLKGYVPTDVITLSYTKGSIAAEDGTLLESFTDMKINGNFVSGVNLVDIEPSATEIEYDPSVPKLKYRFDNLMDYDDINLAIYLTNGFFNTFVDNLNNYVKFYEKETGTIVSLPNKVTQPIANRYMEVTDWYFKQVQGRVPLGLYLKSTFLKPSTTYIIEVQKGFTFNNDNKTTMTYSFEFTTTEHSTASVPRNLQRIAGSSRTETSIAIAKEEFKDKAPDAVVLTTANGFPDALSGAGLAYKYNAPMLLVNKSVNESKNVLDYVINNLSKGKNVYILGGEGVVGTDISDYLTSKGYNVIRIGGSDRYETNQKIVDNLNVAKGSTIILASADGFADALSVSSIAALKGYPILLSGKDSLPANVVSDITNIHPAHLYIIGGTGVLSTNIEEQIKNINENIKISRLSGNNRYETSMKIVDFFKSTGDTVTVASGTDFPDALSGALLAARKKTAILLIDNMDLTKQKDLLKKNSINNIIIFGGEGAVNSNTVKALTQK</sequence>
<dbReference type="PATRIC" id="fig|1121326.3.peg.2081"/>
<dbReference type="STRING" id="1121326.CLMAG_20900"/>
<evidence type="ECO:0000313" key="2">
    <source>
        <dbReference type="EMBL" id="KZL92281.1"/>
    </source>
</evidence>
<dbReference type="EMBL" id="LWAE01000002">
    <property type="protein sequence ID" value="KZL92281.1"/>
    <property type="molecule type" value="Genomic_DNA"/>
</dbReference>
<dbReference type="RefSeq" id="WP_066621641.1">
    <property type="nucleotide sequence ID" value="NZ_FQXL01000004.1"/>
</dbReference>
<feature type="transmembrane region" description="Helical" evidence="1">
    <location>
        <begin position="29"/>
        <end position="46"/>
    </location>
</feature>
<keyword evidence="1" id="KW-0812">Transmembrane</keyword>
<evidence type="ECO:0000256" key="1">
    <source>
        <dbReference type="SAM" id="Phobius"/>
    </source>
</evidence>
<keyword evidence="1" id="KW-0472">Membrane</keyword>
<keyword evidence="1" id="KW-1133">Transmembrane helix</keyword>
<dbReference type="OrthoDB" id="1749874at2"/>
<organism evidence="2 3">
    <name type="scientific">Clostridium magnum DSM 2767</name>
    <dbReference type="NCBI Taxonomy" id="1121326"/>
    <lineage>
        <taxon>Bacteria</taxon>
        <taxon>Bacillati</taxon>
        <taxon>Bacillota</taxon>
        <taxon>Clostridia</taxon>
        <taxon>Eubacteriales</taxon>
        <taxon>Clostridiaceae</taxon>
        <taxon>Clostridium</taxon>
    </lineage>
</organism>
<dbReference type="AlphaFoldDB" id="A0A162T633"/>
<evidence type="ECO:0000313" key="3">
    <source>
        <dbReference type="Proteomes" id="UP000076603"/>
    </source>
</evidence>
<reference evidence="2 3" key="1">
    <citation type="submission" date="2016-04" db="EMBL/GenBank/DDBJ databases">
        <title>Genome sequence of Clostridium magnum DSM 2767.</title>
        <authorList>
            <person name="Poehlein A."/>
            <person name="Uhlig R."/>
            <person name="Fischer R."/>
            <person name="Bahl H."/>
            <person name="Daniel R."/>
        </authorList>
    </citation>
    <scope>NUCLEOTIDE SEQUENCE [LARGE SCALE GENOMIC DNA]</scope>
    <source>
        <strain evidence="2 3">DSM 2767</strain>
    </source>
</reference>
<dbReference type="Pfam" id="PF04122">
    <property type="entry name" value="CW_binding_2"/>
    <property type="match status" value="3"/>
</dbReference>